<dbReference type="OrthoDB" id="7875205at2"/>
<feature type="transmembrane region" description="Helical" evidence="1">
    <location>
        <begin position="83"/>
        <end position="102"/>
    </location>
</feature>
<dbReference type="EMBL" id="FTPR01000001">
    <property type="protein sequence ID" value="SIT82225.1"/>
    <property type="molecule type" value="Genomic_DNA"/>
</dbReference>
<proteinExistence type="predicted"/>
<feature type="transmembrane region" description="Helical" evidence="1">
    <location>
        <begin position="55"/>
        <end position="76"/>
    </location>
</feature>
<keyword evidence="1" id="KW-1133">Transmembrane helix</keyword>
<dbReference type="Proteomes" id="UP000186997">
    <property type="component" value="Unassembled WGS sequence"/>
</dbReference>
<keyword evidence="1" id="KW-0812">Transmembrane</keyword>
<gene>
    <name evidence="2" type="ORF">SAMN05421665_1411</name>
</gene>
<sequence>MLFILRHPNVLLCGVALAALIFNSMVYFLVREQMDPVAALTLTDEYRHFIEIRPVWELIAANLTYVTGILAVPFLLLRRKPAVWLFAISAVAAGITLAPTFILGPFAIGVIMLIATLAAALFTWFSIKTLA</sequence>
<dbReference type="RefSeq" id="WP_076658964.1">
    <property type="nucleotide sequence ID" value="NZ_FTPR01000001.1"/>
</dbReference>
<reference evidence="3" key="1">
    <citation type="submission" date="2017-01" db="EMBL/GenBank/DDBJ databases">
        <authorList>
            <person name="Varghese N."/>
            <person name="Submissions S."/>
        </authorList>
    </citation>
    <scope>NUCLEOTIDE SEQUENCE [LARGE SCALE GENOMIC DNA]</scope>
    <source>
        <strain evidence="3">DSM 29591</strain>
    </source>
</reference>
<dbReference type="AlphaFoldDB" id="A0A1R3WV39"/>
<evidence type="ECO:0000256" key="1">
    <source>
        <dbReference type="SAM" id="Phobius"/>
    </source>
</evidence>
<organism evidence="2 3">
    <name type="scientific">Yoonia rosea</name>
    <dbReference type="NCBI Taxonomy" id="287098"/>
    <lineage>
        <taxon>Bacteria</taxon>
        <taxon>Pseudomonadati</taxon>
        <taxon>Pseudomonadota</taxon>
        <taxon>Alphaproteobacteria</taxon>
        <taxon>Rhodobacterales</taxon>
        <taxon>Paracoccaceae</taxon>
        <taxon>Yoonia</taxon>
    </lineage>
</organism>
<feature type="transmembrane region" description="Helical" evidence="1">
    <location>
        <begin position="108"/>
        <end position="127"/>
    </location>
</feature>
<keyword evidence="3" id="KW-1185">Reference proteome</keyword>
<keyword evidence="1" id="KW-0472">Membrane</keyword>
<evidence type="ECO:0000313" key="2">
    <source>
        <dbReference type="EMBL" id="SIT82225.1"/>
    </source>
</evidence>
<accession>A0A1R3WV39</accession>
<evidence type="ECO:0000313" key="3">
    <source>
        <dbReference type="Proteomes" id="UP000186997"/>
    </source>
</evidence>
<protein>
    <submittedName>
        <fullName evidence="2">Uncharacterized protein</fullName>
    </submittedName>
</protein>
<name>A0A1R3WV39_9RHOB</name>